<dbReference type="Pfam" id="PF02371">
    <property type="entry name" value="Transposase_20"/>
    <property type="match status" value="1"/>
</dbReference>
<keyword evidence="1" id="KW-0175">Coiled coil</keyword>
<dbReference type="GO" id="GO:0004803">
    <property type="term" value="F:transposase activity"/>
    <property type="evidence" value="ECO:0007669"/>
    <property type="project" value="InterPro"/>
</dbReference>
<dbReference type="RefSeq" id="WP_077323150.1">
    <property type="nucleotide sequence ID" value="NZ_CABEHT010000001.1"/>
</dbReference>
<evidence type="ECO:0000313" key="5">
    <source>
        <dbReference type="Proteomes" id="UP000394068"/>
    </source>
</evidence>
<dbReference type="EMBL" id="CABEHT010000001">
    <property type="protein sequence ID" value="VTS16864.1"/>
    <property type="molecule type" value="Genomic_DNA"/>
</dbReference>
<dbReference type="InterPro" id="IPR002525">
    <property type="entry name" value="Transp_IS110-like_N"/>
</dbReference>
<dbReference type="Gene3D" id="1.10.287.4070">
    <property type="match status" value="1"/>
</dbReference>
<dbReference type="NCBIfam" id="NF033542">
    <property type="entry name" value="transpos_IS110"/>
    <property type="match status" value="1"/>
</dbReference>
<evidence type="ECO:0000313" key="4">
    <source>
        <dbReference type="EMBL" id="VTS16864.1"/>
    </source>
</evidence>
<organism evidence="4 5">
    <name type="scientific">Streptococcus pseudoporcinus</name>
    <dbReference type="NCBI Taxonomy" id="361101"/>
    <lineage>
        <taxon>Bacteria</taxon>
        <taxon>Bacillati</taxon>
        <taxon>Bacillota</taxon>
        <taxon>Bacilli</taxon>
        <taxon>Lactobacillales</taxon>
        <taxon>Streptococcaceae</taxon>
        <taxon>Streptococcus</taxon>
    </lineage>
</organism>
<proteinExistence type="predicted"/>
<dbReference type="PANTHER" id="PTHR33055:SF13">
    <property type="entry name" value="TRANSPOSASE"/>
    <property type="match status" value="1"/>
</dbReference>
<feature type="coiled-coil region" evidence="1">
    <location>
        <begin position="125"/>
        <end position="152"/>
    </location>
</feature>
<dbReference type="Proteomes" id="UP000394068">
    <property type="component" value="Unassembled WGS sequence"/>
</dbReference>
<gene>
    <name evidence="4" type="ORF">NCTC5386_01519</name>
</gene>
<name>A0A4U9XTD9_9STRE</name>
<reference evidence="4 5" key="1">
    <citation type="submission" date="2019-05" db="EMBL/GenBank/DDBJ databases">
        <authorList>
            <consortium name="Pathogen Informatics"/>
        </authorList>
    </citation>
    <scope>NUCLEOTIDE SEQUENCE [LARGE SCALE GENOMIC DNA]</scope>
    <source>
        <strain evidence="4 5">NCTC5386</strain>
    </source>
</reference>
<dbReference type="Pfam" id="PF01548">
    <property type="entry name" value="DEDD_Tnp_IS110"/>
    <property type="match status" value="1"/>
</dbReference>
<protein>
    <submittedName>
        <fullName evidence="4">Transposase</fullName>
    </submittedName>
</protein>
<feature type="domain" description="Transposase IS110-like N-terminal" evidence="2">
    <location>
        <begin position="6"/>
        <end position="155"/>
    </location>
</feature>
<dbReference type="InterPro" id="IPR047650">
    <property type="entry name" value="Transpos_IS110"/>
</dbReference>
<sequence>MRAVFGIDVSKASSEVAILVNGEKVHGYTMSNDAIGFARLLGDLRTVHKPEIIFEATGVYSRRLQTFLEDNGYAYTRLNSLEAKKQLDSLRVRKTDQIDAGKLAQSQFVLNCKPTYVQEEVYQNLRDLSRFYQNLTEDIVRAKNRLHKVLQVTFPELETILSTPSGEQYWNLVIAFPCKDFVLDLSKDELSESIRQSTSKRISDKHVAYLAEKLIVLANQSYCAVKKTSPMLEEVRYYTKELLRLSEQRQAVLDEMVELAQPLPEYDILLSMPGIAETTVTSIIGELGDIDIRRFQSANQINAFIGIDLRHYESGNFLAKEHITKRGNPYARKILFKCIHNIASASHTNPCPIADFYEKRKRQSQTTSTKPHRIASIHRLIPTMYYLIMHNKLYDYASTQNR</sequence>
<evidence type="ECO:0000259" key="3">
    <source>
        <dbReference type="Pfam" id="PF02371"/>
    </source>
</evidence>
<evidence type="ECO:0000259" key="2">
    <source>
        <dbReference type="Pfam" id="PF01548"/>
    </source>
</evidence>
<dbReference type="GO" id="GO:0003677">
    <property type="term" value="F:DNA binding"/>
    <property type="evidence" value="ECO:0007669"/>
    <property type="project" value="InterPro"/>
</dbReference>
<dbReference type="PANTHER" id="PTHR33055">
    <property type="entry name" value="TRANSPOSASE FOR INSERTION SEQUENCE ELEMENT IS1111A"/>
    <property type="match status" value="1"/>
</dbReference>
<dbReference type="AlphaFoldDB" id="A0A4U9XTD9"/>
<dbReference type="GO" id="GO:0006313">
    <property type="term" value="P:DNA transposition"/>
    <property type="evidence" value="ECO:0007669"/>
    <property type="project" value="InterPro"/>
</dbReference>
<evidence type="ECO:0000256" key="1">
    <source>
        <dbReference type="SAM" id="Coils"/>
    </source>
</evidence>
<feature type="domain" description="Transposase IS116/IS110/IS902 C-terminal" evidence="3">
    <location>
        <begin position="267"/>
        <end position="344"/>
    </location>
</feature>
<accession>A0A4U9XTD9</accession>
<dbReference type="InterPro" id="IPR003346">
    <property type="entry name" value="Transposase_20"/>
</dbReference>